<accession>A0A5K7ZR88</accession>
<dbReference type="Proteomes" id="UP000425960">
    <property type="component" value="Chromosome"/>
</dbReference>
<evidence type="ECO:0000313" key="1">
    <source>
        <dbReference type="EMBL" id="BBO80773.1"/>
    </source>
</evidence>
<dbReference type="AlphaFoldDB" id="A0A5K7ZR88"/>
<dbReference type="InterPro" id="IPR009649">
    <property type="entry name" value="TraU"/>
</dbReference>
<proteinExistence type="predicted"/>
<protein>
    <recommendedName>
        <fullName evidence="3">Conjugal transfer protein TraU</fullName>
    </recommendedName>
</protein>
<dbReference type="RefSeq" id="WP_173179126.1">
    <property type="nucleotide sequence ID" value="NZ_AP021876.1"/>
</dbReference>
<name>A0A5K7ZR88_9BACT</name>
<evidence type="ECO:0000313" key="2">
    <source>
        <dbReference type="Proteomes" id="UP000425960"/>
    </source>
</evidence>
<dbReference type="KEGG" id="dov:DSCO28_13390"/>
<dbReference type="EMBL" id="AP021876">
    <property type="protein sequence ID" value="BBO80773.1"/>
    <property type="molecule type" value="Genomic_DNA"/>
</dbReference>
<organism evidence="1 2">
    <name type="scientific">Desulfosarcina ovata subsp. sediminis</name>
    <dbReference type="NCBI Taxonomy" id="885957"/>
    <lineage>
        <taxon>Bacteria</taxon>
        <taxon>Pseudomonadati</taxon>
        <taxon>Thermodesulfobacteriota</taxon>
        <taxon>Desulfobacteria</taxon>
        <taxon>Desulfobacterales</taxon>
        <taxon>Desulfosarcinaceae</taxon>
        <taxon>Desulfosarcina</taxon>
    </lineage>
</organism>
<reference evidence="1 2" key="1">
    <citation type="submission" date="2019-11" db="EMBL/GenBank/DDBJ databases">
        <title>Comparative genomics of hydrocarbon-degrading Desulfosarcina strains.</title>
        <authorList>
            <person name="Watanabe M."/>
            <person name="Kojima H."/>
            <person name="Fukui M."/>
        </authorList>
    </citation>
    <scope>NUCLEOTIDE SEQUENCE [LARGE SCALE GENOMIC DNA]</scope>
    <source>
        <strain evidence="1 2">28bB2T</strain>
    </source>
</reference>
<gene>
    <name evidence="1" type="ORF">DSCO28_13390</name>
</gene>
<sequence length="311" mass="35055">MRLHPHLSISLILILILPTLVGSTCIEQEWNPDGFDYEFEVLGTCECCYGWWCRYGTLIAFWEPHRIIETVKDPYCSPTGSGSLLLSLSADDAGSLDETFLGGTHADHSNTEGATVFAQVHYLTHPMLDAMIDEFDDMCWESSDNGMEYISETDSEWQEIYSSMWWPEASLFATYPMVETCMADAAAAQFGTSIDALYWCLGAWGTLFNMNGHFNQDEYTTGNAGLAARTIAHMGRRGLLMDAASVHCYAISMPIWIKSYFKLQPIRPNEHPFKIPIGMDPLFWSEGLNRVDLGGDNFAWLLWRLRICCAS</sequence>
<evidence type="ECO:0008006" key="3">
    <source>
        <dbReference type="Google" id="ProtNLM"/>
    </source>
</evidence>
<dbReference type="Pfam" id="PF06834">
    <property type="entry name" value="TraU"/>
    <property type="match status" value="1"/>
</dbReference>